<dbReference type="InterPro" id="IPR045178">
    <property type="entry name" value="Fhl1/FHA1"/>
</dbReference>
<evidence type="ECO:0000313" key="4">
    <source>
        <dbReference type="Proteomes" id="UP001303889"/>
    </source>
</evidence>
<gene>
    <name evidence="3" type="ORF">C8A05DRAFT_40057</name>
</gene>
<comment type="caution">
    <text evidence="3">The sequence shown here is derived from an EMBL/GenBank/DDBJ whole genome shotgun (WGS) entry which is preliminary data.</text>
</comment>
<dbReference type="PANTHER" id="PTHR21712:SF29">
    <property type="entry name" value="PRE-RRNA-PROCESSING PROTEIN FHL1"/>
    <property type="match status" value="1"/>
</dbReference>
<feature type="non-terminal residue" evidence="3">
    <location>
        <position position="437"/>
    </location>
</feature>
<protein>
    <submittedName>
        <fullName evidence="3">Uncharacterized protein</fullName>
    </submittedName>
</protein>
<dbReference type="EMBL" id="MU856681">
    <property type="protein sequence ID" value="KAK3896416.1"/>
    <property type="molecule type" value="Genomic_DNA"/>
</dbReference>
<feature type="compositionally biased region" description="Basic and acidic residues" evidence="2">
    <location>
        <begin position="228"/>
        <end position="252"/>
    </location>
</feature>
<name>A0AAN6M7X3_9PEZI</name>
<evidence type="ECO:0000256" key="1">
    <source>
        <dbReference type="ARBA" id="ARBA00023242"/>
    </source>
</evidence>
<dbReference type="AlphaFoldDB" id="A0AAN6M7X3"/>
<keyword evidence="4" id="KW-1185">Reference proteome</keyword>
<evidence type="ECO:0000313" key="3">
    <source>
        <dbReference type="EMBL" id="KAK3896416.1"/>
    </source>
</evidence>
<sequence>LDEGACVFAPHAASDDFVGPRWRRLRLAGAPAFSPLTDPAPDQSNREPSVALLAPNNDVEHHDGHHVLPLDPARAAAPATDSAAPAPPVTPLSATAPRPHLPSGDPMDIDAPIDLPLDYATTAASLNYYPPAPSQLLMALARLSAAAQQPAILPQPPSTVRPDQVFLPPHAMLGAAEGGGTALIPGTPHAPAHPPPAHAPLESFARIEFADSVFQMTTYAVIIGRDQRALDQARRDERRQDEYQRRVRENKEVGLPAPSPPAPDRGKFSKSYVSEEGGMLGPESDGDDNPRPLKRRKNSAGAASASGESHHLDPVAPGADLLALEDKNPTLNRQYVSHTPGAAAVNLSALRPSPHYVPFIGIHSPGPNISSRTKAIPLHKNGFFCEDVHYKDDKVVLRSGDRLQIKDVDFVFVVNGVPRGKTGAEDGLNDDGVSSRR</sequence>
<keyword evidence="1" id="KW-0539">Nucleus</keyword>
<dbReference type="GO" id="GO:0043565">
    <property type="term" value="F:sequence-specific DNA binding"/>
    <property type="evidence" value="ECO:0007669"/>
    <property type="project" value="TreeGrafter"/>
</dbReference>
<dbReference type="GO" id="GO:0060962">
    <property type="term" value="P:regulation of ribosomal protein gene transcription by RNA polymerase II"/>
    <property type="evidence" value="ECO:0007669"/>
    <property type="project" value="InterPro"/>
</dbReference>
<accession>A0AAN6M7X3</accession>
<feature type="region of interest" description="Disordered" evidence="2">
    <location>
        <begin position="75"/>
        <end position="99"/>
    </location>
</feature>
<dbReference type="PANTHER" id="PTHR21712">
    <property type="entry name" value="PRE-RRNA-PROCESSING PROTEIN FHL1"/>
    <property type="match status" value="1"/>
</dbReference>
<feature type="non-terminal residue" evidence="3">
    <location>
        <position position="1"/>
    </location>
</feature>
<dbReference type="GO" id="GO:0005634">
    <property type="term" value="C:nucleus"/>
    <property type="evidence" value="ECO:0007669"/>
    <property type="project" value="TreeGrafter"/>
</dbReference>
<dbReference type="Proteomes" id="UP001303889">
    <property type="component" value="Unassembled WGS sequence"/>
</dbReference>
<feature type="region of interest" description="Disordered" evidence="2">
    <location>
        <begin position="228"/>
        <end position="315"/>
    </location>
</feature>
<proteinExistence type="predicted"/>
<organism evidence="3 4">
    <name type="scientific">Staphylotrichum tortipilum</name>
    <dbReference type="NCBI Taxonomy" id="2831512"/>
    <lineage>
        <taxon>Eukaryota</taxon>
        <taxon>Fungi</taxon>
        <taxon>Dikarya</taxon>
        <taxon>Ascomycota</taxon>
        <taxon>Pezizomycotina</taxon>
        <taxon>Sordariomycetes</taxon>
        <taxon>Sordariomycetidae</taxon>
        <taxon>Sordariales</taxon>
        <taxon>Chaetomiaceae</taxon>
        <taxon>Staphylotrichum</taxon>
    </lineage>
</organism>
<feature type="compositionally biased region" description="Low complexity" evidence="2">
    <location>
        <begin position="75"/>
        <end position="84"/>
    </location>
</feature>
<evidence type="ECO:0000256" key="2">
    <source>
        <dbReference type="SAM" id="MobiDB-lite"/>
    </source>
</evidence>
<reference evidence="3" key="1">
    <citation type="journal article" date="2023" name="Mol. Phylogenet. Evol.">
        <title>Genome-scale phylogeny and comparative genomics of the fungal order Sordariales.</title>
        <authorList>
            <person name="Hensen N."/>
            <person name="Bonometti L."/>
            <person name="Westerberg I."/>
            <person name="Brannstrom I.O."/>
            <person name="Guillou S."/>
            <person name="Cros-Aarteil S."/>
            <person name="Calhoun S."/>
            <person name="Haridas S."/>
            <person name="Kuo A."/>
            <person name="Mondo S."/>
            <person name="Pangilinan J."/>
            <person name="Riley R."/>
            <person name="LaButti K."/>
            <person name="Andreopoulos B."/>
            <person name="Lipzen A."/>
            <person name="Chen C."/>
            <person name="Yan M."/>
            <person name="Daum C."/>
            <person name="Ng V."/>
            <person name="Clum A."/>
            <person name="Steindorff A."/>
            <person name="Ohm R.A."/>
            <person name="Martin F."/>
            <person name="Silar P."/>
            <person name="Natvig D.O."/>
            <person name="Lalanne C."/>
            <person name="Gautier V."/>
            <person name="Ament-Velasquez S.L."/>
            <person name="Kruys A."/>
            <person name="Hutchinson M.I."/>
            <person name="Powell A.J."/>
            <person name="Barry K."/>
            <person name="Miller A.N."/>
            <person name="Grigoriev I.V."/>
            <person name="Debuchy R."/>
            <person name="Gladieux P."/>
            <person name="Hiltunen Thoren M."/>
            <person name="Johannesson H."/>
        </authorList>
    </citation>
    <scope>NUCLEOTIDE SEQUENCE</scope>
    <source>
        <strain evidence="3">CBS 103.79</strain>
    </source>
</reference>
<reference evidence="3" key="2">
    <citation type="submission" date="2023-05" db="EMBL/GenBank/DDBJ databases">
        <authorList>
            <consortium name="Lawrence Berkeley National Laboratory"/>
            <person name="Steindorff A."/>
            <person name="Hensen N."/>
            <person name="Bonometti L."/>
            <person name="Westerberg I."/>
            <person name="Brannstrom I.O."/>
            <person name="Guillou S."/>
            <person name="Cros-Aarteil S."/>
            <person name="Calhoun S."/>
            <person name="Haridas S."/>
            <person name="Kuo A."/>
            <person name="Mondo S."/>
            <person name="Pangilinan J."/>
            <person name="Riley R."/>
            <person name="Labutti K."/>
            <person name="Andreopoulos B."/>
            <person name="Lipzen A."/>
            <person name="Chen C."/>
            <person name="Yanf M."/>
            <person name="Daum C."/>
            <person name="Ng V."/>
            <person name="Clum A."/>
            <person name="Ohm R."/>
            <person name="Martin F."/>
            <person name="Silar P."/>
            <person name="Natvig D."/>
            <person name="Lalanne C."/>
            <person name="Gautier V."/>
            <person name="Ament-Velasquez S.L."/>
            <person name="Kruys A."/>
            <person name="Hutchinson M.I."/>
            <person name="Powell A.J."/>
            <person name="Barry K."/>
            <person name="Miller A.N."/>
            <person name="Grigoriev I.V."/>
            <person name="Debuchy R."/>
            <person name="Gladieux P."/>
            <person name="Thoren M.H."/>
            <person name="Johannesson H."/>
        </authorList>
    </citation>
    <scope>NUCLEOTIDE SEQUENCE</scope>
    <source>
        <strain evidence="3">CBS 103.79</strain>
    </source>
</reference>